<comment type="similarity">
    <text evidence="2">Belongs to the MEI4L family.</text>
</comment>
<keyword evidence="4" id="KW-1185">Reference proteome</keyword>
<reference evidence="3" key="2">
    <citation type="submission" date="2025-09" db="UniProtKB">
        <authorList>
            <consortium name="Ensembl"/>
        </authorList>
    </citation>
    <scope>IDENTIFICATION</scope>
</reference>
<name>A0A3Q3KYY7_9TELE</name>
<dbReference type="PANTHER" id="PTHR28575:SF1">
    <property type="entry name" value="MEIOSIS-SPECIFIC PROTEIN MEI4"/>
    <property type="match status" value="1"/>
</dbReference>
<dbReference type="GO" id="GO:0000800">
    <property type="term" value="C:lateral element"/>
    <property type="evidence" value="ECO:0007669"/>
    <property type="project" value="TreeGrafter"/>
</dbReference>
<dbReference type="GO" id="GO:0007283">
    <property type="term" value="P:spermatogenesis"/>
    <property type="evidence" value="ECO:0007669"/>
    <property type="project" value="TreeGrafter"/>
</dbReference>
<dbReference type="InterPro" id="IPR025888">
    <property type="entry name" value="MEI4"/>
</dbReference>
<dbReference type="Proteomes" id="UP000261640">
    <property type="component" value="Unplaced"/>
</dbReference>
<dbReference type="PANTHER" id="PTHR28575">
    <property type="entry name" value="MEIOSIS-SPECIFIC PROTEIN MEI4"/>
    <property type="match status" value="1"/>
</dbReference>
<dbReference type="Pfam" id="PF13971">
    <property type="entry name" value="Mei4"/>
    <property type="match status" value="1"/>
</dbReference>
<dbReference type="Ensembl" id="ENSMAMT00000006959.2">
    <property type="protein sequence ID" value="ENSMAMP00000006773.2"/>
    <property type="gene ID" value="ENSMAMG00000004601.2"/>
</dbReference>
<dbReference type="GO" id="GO:0006310">
    <property type="term" value="P:DNA recombination"/>
    <property type="evidence" value="ECO:0007669"/>
    <property type="project" value="InterPro"/>
</dbReference>
<evidence type="ECO:0000256" key="1">
    <source>
        <dbReference type="ARBA" id="ARBA00023254"/>
    </source>
</evidence>
<dbReference type="GO" id="GO:0007129">
    <property type="term" value="P:homologous chromosome pairing at meiosis"/>
    <property type="evidence" value="ECO:0007669"/>
    <property type="project" value="TreeGrafter"/>
</dbReference>
<accession>A0A3Q3KYY7</accession>
<proteinExistence type="inferred from homology"/>
<protein>
    <submittedName>
        <fullName evidence="3">Meiosis-specific, MEI4 homolog (S. cerevisiae)</fullName>
    </submittedName>
</protein>
<organism evidence="3 4">
    <name type="scientific">Mastacembelus armatus</name>
    <name type="common">zig-zag eel</name>
    <dbReference type="NCBI Taxonomy" id="205130"/>
    <lineage>
        <taxon>Eukaryota</taxon>
        <taxon>Metazoa</taxon>
        <taxon>Chordata</taxon>
        <taxon>Craniata</taxon>
        <taxon>Vertebrata</taxon>
        <taxon>Euteleostomi</taxon>
        <taxon>Actinopterygii</taxon>
        <taxon>Neopterygii</taxon>
        <taxon>Teleostei</taxon>
        <taxon>Neoteleostei</taxon>
        <taxon>Acanthomorphata</taxon>
        <taxon>Anabantaria</taxon>
        <taxon>Synbranchiformes</taxon>
        <taxon>Mastacembelidae</taxon>
        <taxon>Mastacembelus</taxon>
    </lineage>
</organism>
<keyword evidence="1" id="KW-0469">Meiosis</keyword>
<evidence type="ECO:0000313" key="3">
    <source>
        <dbReference type="Ensembl" id="ENSMAMP00000006773.2"/>
    </source>
</evidence>
<dbReference type="AlphaFoldDB" id="A0A3Q3KYY7"/>
<dbReference type="STRING" id="205130.ENSMAMP00000006773"/>
<dbReference type="FunCoup" id="A0A3Q3KYY7">
    <property type="interactions" value="772"/>
</dbReference>
<dbReference type="GO" id="GO:0048477">
    <property type="term" value="P:oogenesis"/>
    <property type="evidence" value="ECO:0007669"/>
    <property type="project" value="TreeGrafter"/>
</dbReference>
<dbReference type="GO" id="GO:0042138">
    <property type="term" value="P:meiotic DNA double-strand break formation"/>
    <property type="evidence" value="ECO:0007669"/>
    <property type="project" value="InterPro"/>
</dbReference>
<dbReference type="GeneTree" id="ENSGT00390000013856"/>
<reference evidence="3" key="1">
    <citation type="submission" date="2025-08" db="UniProtKB">
        <authorList>
            <consortium name="Ensembl"/>
        </authorList>
    </citation>
    <scope>IDENTIFICATION</scope>
</reference>
<evidence type="ECO:0000313" key="4">
    <source>
        <dbReference type="Proteomes" id="UP000261640"/>
    </source>
</evidence>
<dbReference type="InParanoid" id="A0A3Q3KYY7"/>
<evidence type="ECO:0000256" key="2">
    <source>
        <dbReference type="ARBA" id="ARBA00093453"/>
    </source>
</evidence>
<sequence>MQRNQSRKSLSCQIINRFDLKIALAVGVIKSRPPGMSGREHAEALACRLQSQEESWKDRAQRLQQEVLRLRQELLLTRVTSDAKSSTETAGRPFSIVLHSTEPQLNSDSETPELFLQDPQSAITPPSPTTHSSFPAGPLHPHVQFLQALCALQRVGGNSRSLEALWFSPGGDAGSVLVDSVCQLLDSVVTVFRDPSSLGPRDFVLQACQVAGQAMDLLCSERLPTVELKRRVEESLKELTGMLLITEIVFFQPQLEAAEKLMECLITLGSGTMSKSFLIRHVLSHISALADRLWQASQDSSGLDQFPVDQYQNACRLFWILEELVQKSKVPCGAHVGSEQMGFLTDLEQRVFLLSDEFPLFSIGMWRIRGLLTSPDSQDPARCK</sequence>